<evidence type="ECO:0000313" key="1">
    <source>
        <dbReference type="EMBL" id="UZX23451.1"/>
    </source>
</evidence>
<name>A0ABY6R118_9ACTN</name>
<gene>
    <name evidence="1" type="ORF">LDH80_23225</name>
</gene>
<dbReference type="EMBL" id="CP084204">
    <property type="protein sequence ID" value="UZX23451.1"/>
    <property type="molecule type" value="Genomic_DNA"/>
</dbReference>
<keyword evidence="2" id="KW-1185">Reference proteome</keyword>
<evidence type="ECO:0000313" key="2">
    <source>
        <dbReference type="Proteomes" id="UP001164506"/>
    </source>
</evidence>
<proteinExistence type="predicted"/>
<dbReference type="Proteomes" id="UP001164506">
    <property type="component" value="Chromosome"/>
</dbReference>
<dbReference type="RefSeq" id="WP_190105407.1">
    <property type="nucleotide sequence ID" value="NZ_BMUH01000011.1"/>
</dbReference>
<sequence>MRGCSCATGSGRPSAYDRAHAHDDGCFLTDGWHLLSTELIVEVHERQTPAPGRSAEEVPWRRSWTPFAVEADWMDGYLVDASAGVVGACGDYGEVRPSEFPSLSAYFEHVLGEMRTFRTVTDGVLDRD</sequence>
<reference evidence="1" key="1">
    <citation type="submission" date="2021-09" db="EMBL/GenBank/DDBJ databases">
        <title>Complete genome sequence and metabolic characterization of Streptomyces tanashiensis DSM 731 the producer of antibacterial Kalafungin and diverse secondary metabolites.</title>
        <authorList>
            <person name="Abbasi M.N."/>
            <person name="Anwar M.N."/>
            <person name="Alam K."/>
            <person name="Shoaib M."/>
            <person name="Lin Z."/>
            <person name="Hayat M."/>
            <person name="Ali M.I."/>
            <person name="Malik H.M.T."/>
            <person name="Ahmed I."/>
            <person name="Li A."/>
            <person name="Hailong Wang H."/>
            <person name="Zhang Y."/>
        </authorList>
    </citation>
    <scope>NUCLEOTIDE SEQUENCE</scope>
    <source>
        <strain evidence="1">Kala</strain>
    </source>
</reference>
<organism evidence="1 2">
    <name type="scientific">Streptomyces tanashiensis</name>
    <dbReference type="NCBI Taxonomy" id="67367"/>
    <lineage>
        <taxon>Bacteria</taxon>
        <taxon>Bacillati</taxon>
        <taxon>Actinomycetota</taxon>
        <taxon>Actinomycetes</taxon>
        <taxon>Kitasatosporales</taxon>
        <taxon>Streptomycetaceae</taxon>
        <taxon>Streptomyces</taxon>
    </lineage>
</organism>
<accession>A0ABY6R118</accession>
<protein>
    <submittedName>
        <fullName evidence="1">Uncharacterized protein</fullName>
    </submittedName>
</protein>
<dbReference type="GeneID" id="95602412"/>